<dbReference type="Gene3D" id="1.10.287.130">
    <property type="match status" value="1"/>
</dbReference>
<evidence type="ECO:0000256" key="4">
    <source>
        <dbReference type="ARBA" id="ARBA00022679"/>
    </source>
</evidence>
<dbReference type="CDD" id="cd16922">
    <property type="entry name" value="HATPase_EvgS-ArcB-TorS-like"/>
    <property type="match status" value="1"/>
</dbReference>
<evidence type="ECO:0000256" key="9">
    <source>
        <dbReference type="SAM" id="Phobius"/>
    </source>
</evidence>
<dbReference type="InterPro" id="IPR007891">
    <property type="entry name" value="CHASE3"/>
</dbReference>
<dbReference type="EC" id="2.7.13.3" evidence="2"/>
<keyword evidence="8" id="KW-0175">Coiled coil</keyword>
<dbReference type="PROSITE" id="PS50109">
    <property type="entry name" value="HIS_KIN"/>
    <property type="match status" value="1"/>
</dbReference>
<evidence type="ECO:0000313" key="12">
    <source>
        <dbReference type="EMBL" id="MBT1698079.1"/>
    </source>
</evidence>
<dbReference type="SUPFAM" id="SSF55781">
    <property type="entry name" value="GAF domain-like"/>
    <property type="match status" value="1"/>
</dbReference>
<dbReference type="CDD" id="cd19410">
    <property type="entry name" value="HK9-like_sensor"/>
    <property type="match status" value="1"/>
</dbReference>
<feature type="modified residue" description="4-aspartylphosphate" evidence="7">
    <location>
        <position position="931"/>
    </location>
</feature>
<feature type="domain" description="Histidine kinase" evidence="10">
    <location>
        <begin position="477"/>
        <end position="712"/>
    </location>
</feature>
<dbReference type="Gene3D" id="3.40.50.2300">
    <property type="match status" value="3"/>
</dbReference>
<dbReference type="RefSeq" id="WP_254163952.1">
    <property type="nucleotide sequence ID" value="NZ_JAHESF010000013.1"/>
</dbReference>
<dbReference type="FunFam" id="3.30.565.10:FF:000010">
    <property type="entry name" value="Sensor histidine kinase RcsC"/>
    <property type="match status" value="1"/>
</dbReference>
<dbReference type="Gene3D" id="3.30.450.40">
    <property type="match status" value="1"/>
</dbReference>
<dbReference type="Pfam" id="PF00072">
    <property type="entry name" value="Response_reg"/>
    <property type="match status" value="3"/>
</dbReference>
<evidence type="ECO:0000256" key="2">
    <source>
        <dbReference type="ARBA" id="ARBA00012438"/>
    </source>
</evidence>
<evidence type="ECO:0000259" key="11">
    <source>
        <dbReference type="PROSITE" id="PS50110"/>
    </source>
</evidence>
<comment type="catalytic activity">
    <reaction evidence="1">
        <text>ATP + protein L-histidine = ADP + protein N-phospho-L-histidine.</text>
        <dbReference type="EC" id="2.7.13.3"/>
    </reaction>
</comment>
<feature type="domain" description="Response regulatory" evidence="11">
    <location>
        <begin position="882"/>
        <end position="998"/>
    </location>
</feature>
<keyword evidence="5" id="KW-0418">Kinase</keyword>
<sequence length="1150" mass="129064">MKFTLDKKILSGFILCSFVLLFVAIISFQNSERFLNNNNMVNHTQEVLYELEQIMVYAVEAETGARGFVITGQEDYLAPYSNSRLNLTDHLDKAKRLTSDNAAQQKILHALEDLIKNHVEHLNLCIAYRRQDLAKAVALIATGESRRMLNDIRATIGNSKQIEQGLLLTRKQVADEDARRFTLLFVVLLLIIVGVLVIVYAIIRTNLRALRRAESEALARNQSLAASSDLVKSMQGNKELPELGRAIINHLVTHLDIPIGAVYSAEKNGMSLKLIGSHAMGKKELTTVQFGEGTVGQAAAERQVILLHDIKPHYFNVSTTFGQVRPRQILTVPFIFEDRVVGVAELGSLGDFSARDKEYVNLVSDSIAIAIVSSQVREEAKALLEETQRQAEEMEAQQYELRQVNEELHGKTELLEKSEAELIVQQEELQQQNIELEEKANLLEEQKEKLESAKNEIELKAREIEITSKYKSEFLANMSHELRTPLNSILILAQLLSENKNDTLGEKEIEYARNIHNSGNDLLNLINEILDLSKVESGKMQLEIEEVETAQIAEGLASMFTEVARNKSIGFNIQFNSSDVPAVMATDRQRVDQILRNLLSNAFKFTPKGGAITVRVDRPLSDVVFRNKSLNTAASVISFSVSDTGIGIPKDKREIIFEAFQQADGSTKRQYGGTGLGLSISRELAYALGGEIHLSSEEGKGSTFTLYLPVKFDPGTVSLSEKQVEVKKKEVHAEPPRAHVKSYDVNVIDDRSNIQENDRVILIIEDDETFAKVLLSLVRERRYKGVIASQGNTGISFARHYKPDAILLDMKLPVMDGSQVLSQIKNDPELRHIPVQIISAHDRKKETLALGAFDYMKKPVSSVDLQKAFDKIEAFKSKKLKKLLIVEDDRQQNKAIRELIGNGDVKSFSAYSGNEAQEILVSESFDCIIVDLGLPDMSGFELLEKIRANEKLNKIPIIVYTGKDLEKEDNTRLGKLADTVVLKTVNSHERLLDETILFLHRVESKLPKEKQTIIRKLHRSDEVLKDKTILLVDDDIRNIYSLTNALEEEGIRCLTAENGKTAIEMLNKNPSVDLVLMDIMMPVMDGFETTVEIRKIEAFRKLPIIALTAKAMKGDKEKCLSVGMSDYVSKPVNMAQLLSLMRVWLYSNNS</sequence>
<evidence type="ECO:0000256" key="8">
    <source>
        <dbReference type="SAM" id="Coils"/>
    </source>
</evidence>
<dbReference type="SUPFAM" id="SSF55874">
    <property type="entry name" value="ATPase domain of HSP90 chaperone/DNA topoisomerase II/histidine kinase"/>
    <property type="match status" value="1"/>
</dbReference>
<accession>A0AAP2GJJ3</accession>
<evidence type="ECO:0000313" key="13">
    <source>
        <dbReference type="Proteomes" id="UP001319200"/>
    </source>
</evidence>
<evidence type="ECO:0000256" key="6">
    <source>
        <dbReference type="ARBA" id="ARBA00023012"/>
    </source>
</evidence>
<keyword evidence="9" id="KW-0812">Transmembrane</keyword>
<dbReference type="PANTHER" id="PTHR45339:SF1">
    <property type="entry name" value="HYBRID SIGNAL TRANSDUCTION HISTIDINE KINASE J"/>
    <property type="match status" value="1"/>
</dbReference>
<feature type="domain" description="Response regulatory" evidence="11">
    <location>
        <begin position="1028"/>
        <end position="1145"/>
    </location>
</feature>
<dbReference type="SMART" id="SM00065">
    <property type="entry name" value="GAF"/>
    <property type="match status" value="1"/>
</dbReference>
<dbReference type="SMART" id="SM00448">
    <property type="entry name" value="REC"/>
    <property type="match status" value="3"/>
</dbReference>
<evidence type="ECO:0000256" key="5">
    <source>
        <dbReference type="ARBA" id="ARBA00022777"/>
    </source>
</evidence>
<dbReference type="EMBL" id="JAHESF010000013">
    <property type="protein sequence ID" value="MBT1698079.1"/>
    <property type="molecule type" value="Genomic_DNA"/>
</dbReference>
<dbReference type="InterPro" id="IPR001789">
    <property type="entry name" value="Sig_transdc_resp-reg_receiver"/>
</dbReference>
<proteinExistence type="predicted"/>
<keyword evidence="6" id="KW-0902">Two-component regulatory system</keyword>
<dbReference type="SUPFAM" id="SSF47384">
    <property type="entry name" value="Homodimeric domain of signal transducing histidine kinase"/>
    <property type="match status" value="1"/>
</dbReference>
<dbReference type="InterPro" id="IPR011006">
    <property type="entry name" value="CheY-like_superfamily"/>
</dbReference>
<dbReference type="Pfam" id="PF02518">
    <property type="entry name" value="HATPase_c"/>
    <property type="match status" value="1"/>
</dbReference>
<feature type="transmembrane region" description="Helical" evidence="9">
    <location>
        <begin position="9"/>
        <end position="28"/>
    </location>
</feature>
<feature type="coiled-coil region" evidence="8">
    <location>
        <begin position="377"/>
        <end position="467"/>
    </location>
</feature>
<keyword evidence="13" id="KW-1185">Reference proteome</keyword>
<dbReference type="CDD" id="cd17546">
    <property type="entry name" value="REC_hyHK_CKI1_RcsC-like"/>
    <property type="match status" value="1"/>
</dbReference>
<evidence type="ECO:0000259" key="10">
    <source>
        <dbReference type="PROSITE" id="PS50109"/>
    </source>
</evidence>
<dbReference type="PRINTS" id="PR00344">
    <property type="entry name" value="BCTRLSENSOR"/>
</dbReference>
<evidence type="ECO:0000256" key="7">
    <source>
        <dbReference type="PROSITE-ProRule" id="PRU00169"/>
    </source>
</evidence>
<feature type="modified residue" description="4-aspartylphosphate" evidence="7">
    <location>
        <position position="809"/>
    </location>
</feature>
<reference evidence="12 13" key="1">
    <citation type="submission" date="2021-05" db="EMBL/GenBank/DDBJ databases">
        <title>A Polyphasic approach of four new species of the genus Ohtaekwangia: Ohtaekwangia histidinii sp. nov., Ohtaekwangia cretensis sp. nov., Ohtaekwangia indiensis sp. nov., Ohtaekwangia reichenbachii sp. nov. from diverse environment.</title>
        <authorList>
            <person name="Octaviana S."/>
        </authorList>
    </citation>
    <scope>NUCLEOTIDE SEQUENCE [LARGE SCALE GENOMIC DNA]</scope>
    <source>
        <strain evidence="12 13">PWU4</strain>
    </source>
</reference>
<dbReference type="Pfam" id="PF13185">
    <property type="entry name" value="GAF_2"/>
    <property type="match status" value="1"/>
</dbReference>
<keyword evidence="9" id="KW-1133">Transmembrane helix</keyword>
<dbReference type="InterPro" id="IPR029016">
    <property type="entry name" value="GAF-like_dom_sf"/>
</dbReference>
<dbReference type="SMART" id="SM00388">
    <property type="entry name" value="HisKA"/>
    <property type="match status" value="1"/>
</dbReference>
<dbReference type="GO" id="GO:0000155">
    <property type="term" value="F:phosphorelay sensor kinase activity"/>
    <property type="evidence" value="ECO:0007669"/>
    <property type="project" value="InterPro"/>
</dbReference>
<dbReference type="Proteomes" id="UP001319200">
    <property type="component" value="Unassembled WGS sequence"/>
</dbReference>
<dbReference type="InterPro" id="IPR003594">
    <property type="entry name" value="HATPase_dom"/>
</dbReference>
<dbReference type="SUPFAM" id="SSF52172">
    <property type="entry name" value="CheY-like"/>
    <property type="match status" value="3"/>
</dbReference>
<keyword evidence="9" id="KW-0472">Membrane</keyword>
<dbReference type="SMART" id="SM00387">
    <property type="entry name" value="HATPase_c"/>
    <property type="match status" value="1"/>
</dbReference>
<dbReference type="CDD" id="cd00082">
    <property type="entry name" value="HisKA"/>
    <property type="match status" value="1"/>
</dbReference>
<dbReference type="PANTHER" id="PTHR45339">
    <property type="entry name" value="HYBRID SIGNAL TRANSDUCTION HISTIDINE KINASE J"/>
    <property type="match status" value="1"/>
</dbReference>
<dbReference type="InterPro" id="IPR036097">
    <property type="entry name" value="HisK_dim/P_sf"/>
</dbReference>
<dbReference type="Pfam" id="PF05227">
    <property type="entry name" value="CHASE3"/>
    <property type="match status" value="1"/>
</dbReference>
<protein>
    <recommendedName>
        <fullName evidence="2">histidine kinase</fullName>
        <ecNumber evidence="2">2.7.13.3</ecNumber>
    </recommendedName>
</protein>
<feature type="domain" description="Response regulatory" evidence="11">
    <location>
        <begin position="760"/>
        <end position="873"/>
    </location>
</feature>
<name>A0AAP2GJJ3_9BACT</name>
<dbReference type="InterPro" id="IPR003018">
    <property type="entry name" value="GAF"/>
</dbReference>
<feature type="transmembrane region" description="Helical" evidence="9">
    <location>
        <begin position="181"/>
        <end position="203"/>
    </location>
</feature>
<feature type="modified residue" description="4-aspartylphosphate" evidence="7">
    <location>
        <position position="1078"/>
    </location>
</feature>
<comment type="caution">
    <text evidence="12">The sequence shown here is derived from an EMBL/GenBank/DDBJ whole genome shotgun (WGS) entry which is preliminary data.</text>
</comment>
<keyword evidence="4" id="KW-0808">Transferase</keyword>
<dbReference type="Gene3D" id="3.30.565.10">
    <property type="entry name" value="Histidine kinase-like ATPase, C-terminal domain"/>
    <property type="match status" value="1"/>
</dbReference>
<evidence type="ECO:0000256" key="1">
    <source>
        <dbReference type="ARBA" id="ARBA00000085"/>
    </source>
</evidence>
<dbReference type="InterPro" id="IPR003661">
    <property type="entry name" value="HisK_dim/P_dom"/>
</dbReference>
<dbReference type="AlphaFoldDB" id="A0AAP2GJJ3"/>
<evidence type="ECO:0000256" key="3">
    <source>
        <dbReference type="ARBA" id="ARBA00022553"/>
    </source>
</evidence>
<dbReference type="PROSITE" id="PS50110">
    <property type="entry name" value="RESPONSE_REGULATORY"/>
    <property type="match status" value="3"/>
</dbReference>
<dbReference type="InterPro" id="IPR005467">
    <property type="entry name" value="His_kinase_dom"/>
</dbReference>
<dbReference type="CDD" id="cd00156">
    <property type="entry name" value="REC"/>
    <property type="match status" value="1"/>
</dbReference>
<organism evidence="12 13">
    <name type="scientific">Chryseosolibacter histidini</name>
    <dbReference type="NCBI Taxonomy" id="2782349"/>
    <lineage>
        <taxon>Bacteria</taxon>
        <taxon>Pseudomonadati</taxon>
        <taxon>Bacteroidota</taxon>
        <taxon>Cytophagia</taxon>
        <taxon>Cytophagales</taxon>
        <taxon>Chryseotaleaceae</taxon>
        <taxon>Chryseosolibacter</taxon>
    </lineage>
</organism>
<dbReference type="InterPro" id="IPR004358">
    <property type="entry name" value="Sig_transdc_His_kin-like_C"/>
</dbReference>
<dbReference type="Pfam" id="PF00512">
    <property type="entry name" value="HisKA"/>
    <property type="match status" value="1"/>
</dbReference>
<dbReference type="InterPro" id="IPR036890">
    <property type="entry name" value="HATPase_C_sf"/>
</dbReference>
<gene>
    <name evidence="12" type="ORF">KK083_14395</name>
</gene>
<keyword evidence="3 7" id="KW-0597">Phosphoprotein</keyword>